<reference evidence="1 2" key="1">
    <citation type="submission" date="2020-09" db="EMBL/GenBank/DDBJ databases">
        <title>Genomic characterization of a novel Parvarchaeota family in acid mine drainage sediments.</title>
        <authorList>
            <person name="Luo Z.-H."/>
        </authorList>
    </citation>
    <scope>NUCLEOTIDE SEQUENCE [LARGE SCALE GENOMIC DNA]</scope>
    <source>
        <strain evidence="1">TL1-5_bins.178</strain>
    </source>
</reference>
<dbReference type="SUPFAM" id="SSF56399">
    <property type="entry name" value="ADP-ribosylation"/>
    <property type="match status" value="1"/>
</dbReference>
<comment type="caution">
    <text evidence="1">The sequence shown here is derived from an EMBL/GenBank/DDBJ whole genome shotgun (WGS) entry which is preliminary data.</text>
</comment>
<evidence type="ECO:0000313" key="1">
    <source>
        <dbReference type="EMBL" id="MBE5728008.1"/>
    </source>
</evidence>
<dbReference type="AlphaFoldDB" id="A0A8T3V0R5"/>
<gene>
    <name evidence="1" type="ORF">IHE50_01150</name>
</gene>
<proteinExistence type="predicted"/>
<dbReference type="Proteomes" id="UP000763484">
    <property type="component" value="Unassembled WGS sequence"/>
</dbReference>
<organism evidence="1 2">
    <name type="scientific">Candidatus Acidifodinimicrobium mancum</name>
    <dbReference type="NCBI Taxonomy" id="2898728"/>
    <lineage>
        <taxon>Archaea</taxon>
        <taxon>Candidatus Parvarchaeota</taxon>
        <taxon>Candidatus Acidifodinimicrobiaceae</taxon>
        <taxon>Candidatus Acidifodinimicrobium</taxon>
    </lineage>
</organism>
<evidence type="ECO:0000313" key="2">
    <source>
        <dbReference type="Proteomes" id="UP000763484"/>
    </source>
</evidence>
<evidence type="ECO:0008006" key="3">
    <source>
        <dbReference type="Google" id="ProtNLM"/>
    </source>
</evidence>
<accession>A0A8T3V0R5</accession>
<sequence length="245" mass="28265">MAKIYDLISNGELIPIEGEYNKKVKGEIETLSNILSTDDRQKGDRYKSLDFEGLLYHGTDVDNVKRINVSVYDNSMGLGVYLARDIKTAEDFAAERHSRGKLTGGKGYAGKPVVYEVETNRKLKLVDLTDDKRIKDVLVDFRMYLDRNRDKVRIDNGEKSRAYRAMWNKEVLDDHGKFVFSAFPEHFTKFLYKMGYDGIIHGSENSRFSPFDEGVGTYTQVVVFNPDDLKLVRSYDLRQKYNLKL</sequence>
<protein>
    <recommendedName>
        <fullName evidence="3">DUF3990 domain-containing protein</fullName>
    </recommendedName>
</protein>
<name>A0A8T3V0R5_9ARCH</name>
<dbReference type="EMBL" id="JADFAQ010000018">
    <property type="protein sequence ID" value="MBE5728008.1"/>
    <property type="molecule type" value="Genomic_DNA"/>
</dbReference>